<dbReference type="Pfam" id="PF21354">
    <property type="entry name" value="STAT_linker"/>
    <property type="match status" value="1"/>
</dbReference>
<evidence type="ECO:0000259" key="3">
    <source>
        <dbReference type="Pfam" id="PF21354"/>
    </source>
</evidence>
<evidence type="ECO:0000256" key="2">
    <source>
        <dbReference type="SAM" id="MobiDB-lite"/>
    </source>
</evidence>
<evidence type="ECO:0000313" key="4">
    <source>
        <dbReference type="EMBL" id="KAF4108810.1"/>
    </source>
</evidence>
<dbReference type="SUPFAM" id="SSF49417">
    <property type="entry name" value="p53-like transcription factors"/>
    <property type="match status" value="1"/>
</dbReference>
<dbReference type="GO" id="GO:0007165">
    <property type="term" value="P:signal transduction"/>
    <property type="evidence" value="ECO:0007669"/>
    <property type="project" value="InterPro"/>
</dbReference>
<dbReference type="InterPro" id="IPR001217">
    <property type="entry name" value="STAT"/>
</dbReference>
<name>A0A7J6CNJ5_9TELE</name>
<dbReference type="GO" id="GO:0009653">
    <property type="term" value="P:anatomical structure morphogenesis"/>
    <property type="evidence" value="ECO:0007669"/>
    <property type="project" value="UniProtKB-ARBA"/>
</dbReference>
<reference evidence="4 5" key="1">
    <citation type="submission" date="2020-04" db="EMBL/GenBank/DDBJ databases">
        <title>Chromosome-level genome assembly of a cyprinid fish Onychostoma macrolepis by integration of Nanopore Sequencing, Bionano and Hi-C technology.</title>
        <authorList>
            <person name="Wang D."/>
        </authorList>
    </citation>
    <scope>NUCLEOTIDE SEQUENCE [LARGE SCALE GENOMIC DNA]</scope>
    <source>
        <strain evidence="4">SWU-2019</strain>
        <tissue evidence="4">Muscle</tissue>
    </source>
</reference>
<dbReference type="AlphaFoldDB" id="A0A7J6CNJ5"/>
<keyword evidence="5" id="KW-1185">Reference proteome</keyword>
<organism evidence="4 5">
    <name type="scientific">Onychostoma macrolepis</name>
    <dbReference type="NCBI Taxonomy" id="369639"/>
    <lineage>
        <taxon>Eukaryota</taxon>
        <taxon>Metazoa</taxon>
        <taxon>Chordata</taxon>
        <taxon>Craniata</taxon>
        <taxon>Vertebrata</taxon>
        <taxon>Euteleostomi</taxon>
        <taxon>Actinopterygii</taxon>
        <taxon>Neopterygii</taxon>
        <taxon>Teleostei</taxon>
        <taxon>Ostariophysi</taxon>
        <taxon>Cypriniformes</taxon>
        <taxon>Cyprinidae</taxon>
        <taxon>Acrossocheilinae</taxon>
        <taxon>Onychostoma</taxon>
    </lineage>
</organism>
<dbReference type="PANTHER" id="PTHR11801">
    <property type="entry name" value="SIGNAL TRANSDUCER AND ACTIVATOR OF TRANSCRIPTION"/>
    <property type="match status" value="1"/>
</dbReference>
<dbReference type="Proteomes" id="UP000579812">
    <property type="component" value="Unassembled WGS sequence"/>
</dbReference>
<dbReference type="InterPro" id="IPR048988">
    <property type="entry name" value="STAT_linker"/>
</dbReference>
<dbReference type="EMBL" id="JAAMOB010000009">
    <property type="protein sequence ID" value="KAF4108810.1"/>
    <property type="molecule type" value="Genomic_DNA"/>
</dbReference>
<protein>
    <recommendedName>
        <fullName evidence="3">Signal transducer and activator of transcription linker domain-containing protein</fullName>
    </recommendedName>
</protein>
<gene>
    <name evidence="4" type="ORF">G5714_009883</name>
</gene>
<dbReference type="InterPro" id="IPR008967">
    <property type="entry name" value="p53-like_TF_DNA-bd_sf"/>
</dbReference>
<dbReference type="Gene3D" id="1.10.238.10">
    <property type="entry name" value="EF-hand"/>
    <property type="match status" value="1"/>
</dbReference>
<evidence type="ECO:0000313" key="5">
    <source>
        <dbReference type="Proteomes" id="UP000579812"/>
    </source>
</evidence>
<dbReference type="GO" id="GO:0003700">
    <property type="term" value="F:DNA-binding transcription factor activity"/>
    <property type="evidence" value="ECO:0007669"/>
    <property type="project" value="InterPro"/>
</dbReference>
<feature type="domain" description="Signal transducer and activator of transcription linker" evidence="3">
    <location>
        <begin position="32"/>
        <end position="93"/>
    </location>
</feature>
<dbReference type="GO" id="GO:0060429">
    <property type="term" value="P:epithelium development"/>
    <property type="evidence" value="ECO:0007669"/>
    <property type="project" value="UniProtKB-ARBA"/>
</dbReference>
<keyword evidence="1" id="KW-0727">SH2 domain</keyword>
<feature type="region of interest" description="Disordered" evidence="2">
    <location>
        <begin position="1"/>
        <end position="20"/>
    </location>
</feature>
<comment type="caution">
    <text evidence="4">The sequence shown here is derived from an EMBL/GenBank/DDBJ whole genome shotgun (WGS) entry which is preliminary data.</text>
</comment>
<evidence type="ECO:0000256" key="1">
    <source>
        <dbReference type="ARBA" id="ARBA00022999"/>
    </source>
</evidence>
<sequence>MYAVASLETLGDKNRSSVHSQDQRFFGDGYSERNLSFFLNPSPVKWGQLSKVLSWQFSSATKRALNSEQLRTLADKVLSQEAQGDPEGLIHWNINVY</sequence>
<proteinExistence type="predicted"/>
<accession>A0A7J6CNJ5</accession>